<gene>
    <name evidence="2" type="ORF">Ato02nite_007220</name>
</gene>
<organism evidence="2 3">
    <name type="scientific">Paractinoplanes toevensis</name>
    <dbReference type="NCBI Taxonomy" id="571911"/>
    <lineage>
        <taxon>Bacteria</taxon>
        <taxon>Bacillati</taxon>
        <taxon>Actinomycetota</taxon>
        <taxon>Actinomycetes</taxon>
        <taxon>Micromonosporales</taxon>
        <taxon>Micromonosporaceae</taxon>
        <taxon>Paractinoplanes</taxon>
    </lineage>
</organism>
<sequence length="55" mass="5575">MPNPPGVPPVMNHVAVMGLPSGLSQGESQEGVPVGTVKSRIHSGRAGLREYPAGA</sequence>
<reference evidence="2 3" key="1">
    <citation type="submission" date="2021-03" db="EMBL/GenBank/DDBJ databases">
        <title>Whole genome shotgun sequence of Actinoplanes toevensis NBRC 105298.</title>
        <authorList>
            <person name="Komaki H."/>
            <person name="Tamura T."/>
        </authorList>
    </citation>
    <scope>NUCLEOTIDE SEQUENCE [LARGE SCALE GENOMIC DNA]</scope>
    <source>
        <strain evidence="2 3">NBRC 105298</strain>
    </source>
</reference>
<dbReference type="AlphaFoldDB" id="A0A919T3Z1"/>
<name>A0A919T3Z1_9ACTN</name>
<keyword evidence="3" id="KW-1185">Reference proteome</keyword>
<accession>A0A919T3Z1</accession>
<dbReference type="Proteomes" id="UP000677082">
    <property type="component" value="Unassembled WGS sequence"/>
</dbReference>
<proteinExistence type="predicted"/>
<evidence type="ECO:0000256" key="1">
    <source>
        <dbReference type="SAM" id="MobiDB-lite"/>
    </source>
</evidence>
<dbReference type="Gene3D" id="1.10.10.10">
    <property type="entry name" value="Winged helix-like DNA-binding domain superfamily/Winged helix DNA-binding domain"/>
    <property type="match status" value="1"/>
</dbReference>
<evidence type="ECO:0000313" key="2">
    <source>
        <dbReference type="EMBL" id="GIM88929.1"/>
    </source>
</evidence>
<comment type="caution">
    <text evidence="2">The sequence shown here is derived from an EMBL/GenBank/DDBJ whole genome shotgun (WGS) entry which is preliminary data.</text>
</comment>
<evidence type="ECO:0000313" key="3">
    <source>
        <dbReference type="Proteomes" id="UP000677082"/>
    </source>
</evidence>
<dbReference type="EMBL" id="BOQN01000010">
    <property type="protein sequence ID" value="GIM88929.1"/>
    <property type="molecule type" value="Genomic_DNA"/>
</dbReference>
<protein>
    <submittedName>
        <fullName evidence="2">Uncharacterized protein</fullName>
    </submittedName>
</protein>
<dbReference type="InterPro" id="IPR036388">
    <property type="entry name" value="WH-like_DNA-bd_sf"/>
</dbReference>
<feature type="region of interest" description="Disordered" evidence="1">
    <location>
        <begin position="20"/>
        <end position="55"/>
    </location>
</feature>